<comment type="caution">
    <text evidence="2">The sequence shown here is derived from an EMBL/GenBank/DDBJ whole genome shotgun (WGS) entry which is preliminary data.</text>
</comment>
<dbReference type="OrthoDB" id="6024486at2"/>
<reference evidence="2 3" key="1">
    <citation type="journal article" date="2014" name="Genome Announc.">
        <title>Draft Genome Sequence of Lysobacter capsici AZ78, a Bacterium Antagonistic to Plant-Pathogenic Oomycetes.</title>
        <authorList>
            <person name="Puopolo G."/>
            <person name="Sonego P."/>
            <person name="Engelen K."/>
            <person name="Pertot I."/>
        </authorList>
    </citation>
    <scope>NUCLEOTIDE SEQUENCE [LARGE SCALE GENOMIC DNA]</scope>
    <source>
        <strain evidence="2 3">AZ78</strain>
    </source>
</reference>
<evidence type="ECO:0000313" key="2">
    <source>
        <dbReference type="EMBL" id="KWS05867.1"/>
    </source>
</evidence>
<evidence type="ECO:0000313" key="3">
    <source>
        <dbReference type="Proteomes" id="UP000023435"/>
    </source>
</evidence>
<feature type="chain" id="PRO_5007131819" evidence="1">
    <location>
        <begin position="19"/>
        <end position="143"/>
    </location>
</feature>
<organism evidence="2 3">
    <name type="scientific">Lysobacter capsici AZ78</name>
    <dbReference type="NCBI Taxonomy" id="1444315"/>
    <lineage>
        <taxon>Bacteria</taxon>
        <taxon>Pseudomonadati</taxon>
        <taxon>Pseudomonadota</taxon>
        <taxon>Gammaproteobacteria</taxon>
        <taxon>Lysobacterales</taxon>
        <taxon>Lysobacteraceae</taxon>
        <taxon>Lysobacter</taxon>
    </lineage>
</organism>
<name>A0A108UB73_9GAMM</name>
<dbReference type="EMBL" id="JAJA02000001">
    <property type="protein sequence ID" value="KWS05867.1"/>
    <property type="molecule type" value="Genomic_DNA"/>
</dbReference>
<evidence type="ECO:0000256" key="1">
    <source>
        <dbReference type="SAM" id="SignalP"/>
    </source>
</evidence>
<protein>
    <submittedName>
        <fullName evidence="2">Uncharacterized protein</fullName>
    </submittedName>
</protein>
<dbReference type="RefSeq" id="WP_036107968.1">
    <property type="nucleotide sequence ID" value="NZ_JAJA02000001.1"/>
</dbReference>
<dbReference type="GeneID" id="97905785"/>
<sequence>MKWLAAAALMLAPVMASAQTGSCPELKNPELKWSQRQGANYTICYLELPSSLGSGSGFGVYLGNRTFKPNKKARAEKGTVGSQQVQWFKKQTVNNARPYSREALVNLPGDKPKSKVRIYTWIDAATAEQLDEAFGLARQVAVQ</sequence>
<accession>A0A108UB73</accession>
<feature type="signal peptide" evidence="1">
    <location>
        <begin position="1"/>
        <end position="18"/>
    </location>
</feature>
<gene>
    <name evidence="2" type="ORF">AZ78_3421</name>
</gene>
<proteinExistence type="predicted"/>
<dbReference type="AlphaFoldDB" id="A0A108UB73"/>
<keyword evidence="1" id="KW-0732">Signal</keyword>
<dbReference type="Proteomes" id="UP000023435">
    <property type="component" value="Unassembled WGS sequence"/>
</dbReference>
<keyword evidence="3" id="KW-1185">Reference proteome</keyword>